<dbReference type="EMBL" id="KY052844">
    <property type="protein sequence ID" value="ASF00597.1"/>
    <property type="molecule type" value="Genomic_DNA"/>
</dbReference>
<feature type="region of interest" description="Disordered" evidence="1">
    <location>
        <begin position="48"/>
        <end position="71"/>
    </location>
</feature>
<reference evidence="2" key="1">
    <citation type="submission" date="2016-10" db="EMBL/GenBank/DDBJ databases">
        <authorList>
            <person name="Varghese N."/>
        </authorList>
    </citation>
    <scope>NUCLEOTIDE SEQUENCE</scope>
</reference>
<evidence type="ECO:0000313" key="2">
    <source>
        <dbReference type="EMBL" id="ASF00597.1"/>
    </source>
</evidence>
<accession>A0A218MMT1</accession>
<proteinExistence type="predicted"/>
<sequence>MGDKQKEAIERNETWAKLTYEQQLADLDRRLGKGIGAKKQRARIQYKIDNPQIEIQREKKKKKRGKNKNNG</sequence>
<organism evidence="2">
    <name type="scientific">uncultured virus</name>
    <dbReference type="NCBI Taxonomy" id="340016"/>
    <lineage>
        <taxon>Viruses</taxon>
        <taxon>environmental samples</taxon>
    </lineage>
</organism>
<protein>
    <submittedName>
        <fullName evidence="2">Uncharacterized protein</fullName>
    </submittedName>
</protein>
<evidence type="ECO:0000256" key="1">
    <source>
        <dbReference type="SAM" id="MobiDB-lite"/>
    </source>
</evidence>
<reference evidence="2" key="2">
    <citation type="journal article" date="2017" name="Nat. Commun.">
        <title>Single-virus genomics reveals hidden cosmopolitan and abundant viruses.</title>
        <authorList>
            <person name="Martinez-Hernandez F."/>
            <person name="Fornas O."/>
            <person name="Lluesma Gomez M."/>
            <person name="Bolduc B."/>
            <person name="de la Cruz Pena M.J."/>
            <person name="Martinez J.M."/>
            <person name="Anton J."/>
            <person name="Gasol J.M."/>
            <person name="Rosselli R."/>
            <person name="Rodriguez-Valera F."/>
            <person name="Sullivan M.B."/>
            <person name="Acinas S.G."/>
            <person name="Martinez-Garcia M."/>
        </authorList>
    </citation>
    <scope>NUCLEOTIDE SEQUENCE</scope>
</reference>
<name>A0A218MMT1_9VIRU</name>
<feature type="compositionally biased region" description="Basic residues" evidence="1">
    <location>
        <begin position="58"/>
        <end position="71"/>
    </location>
</feature>